<dbReference type="Proteomes" id="UP000053201">
    <property type="component" value="Unassembled WGS sequence"/>
</dbReference>
<dbReference type="VEuPathDB" id="FungiDB:SPPG_09067"/>
<organism evidence="1 2">
    <name type="scientific">Spizellomyces punctatus (strain DAOM BR117)</name>
    <dbReference type="NCBI Taxonomy" id="645134"/>
    <lineage>
        <taxon>Eukaryota</taxon>
        <taxon>Fungi</taxon>
        <taxon>Fungi incertae sedis</taxon>
        <taxon>Chytridiomycota</taxon>
        <taxon>Chytridiomycota incertae sedis</taxon>
        <taxon>Chytridiomycetes</taxon>
        <taxon>Spizellomycetales</taxon>
        <taxon>Spizellomycetaceae</taxon>
        <taxon>Spizellomyces</taxon>
    </lineage>
</organism>
<gene>
    <name evidence="1" type="ORF">SPPG_09067</name>
</gene>
<keyword evidence="2" id="KW-1185">Reference proteome</keyword>
<dbReference type="EMBL" id="KQ257453">
    <property type="protein sequence ID" value="KND02436.1"/>
    <property type="molecule type" value="Genomic_DNA"/>
</dbReference>
<accession>A0A0L0HLX4</accession>
<protein>
    <submittedName>
        <fullName evidence="1">Uncharacterized protein</fullName>
    </submittedName>
</protein>
<dbReference type="AlphaFoldDB" id="A0A0L0HLX4"/>
<reference evidence="1 2" key="1">
    <citation type="submission" date="2009-08" db="EMBL/GenBank/DDBJ databases">
        <title>The Genome Sequence of Spizellomyces punctatus strain DAOM BR117.</title>
        <authorList>
            <consortium name="The Broad Institute Genome Sequencing Platform"/>
            <person name="Russ C."/>
            <person name="Cuomo C."/>
            <person name="Shea T."/>
            <person name="Young S.K."/>
            <person name="Zeng Q."/>
            <person name="Koehrsen M."/>
            <person name="Haas B."/>
            <person name="Borodovsky M."/>
            <person name="Guigo R."/>
            <person name="Alvarado L."/>
            <person name="Berlin A."/>
            <person name="Bochicchio J."/>
            <person name="Borenstein D."/>
            <person name="Chapman S."/>
            <person name="Chen Z."/>
            <person name="Engels R."/>
            <person name="Freedman E."/>
            <person name="Gellesch M."/>
            <person name="Goldberg J."/>
            <person name="Griggs A."/>
            <person name="Gujja S."/>
            <person name="Heiman D."/>
            <person name="Hepburn T."/>
            <person name="Howarth C."/>
            <person name="Jen D."/>
            <person name="Larson L."/>
            <person name="Lewis B."/>
            <person name="Mehta T."/>
            <person name="Park D."/>
            <person name="Pearson M."/>
            <person name="Roberts A."/>
            <person name="Saif S."/>
            <person name="Shenoy N."/>
            <person name="Sisk P."/>
            <person name="Stolte C."/>
            <person name="Sykes S."/>
            <person name="Thomson T."/>
            <person name="Walk T."/>
            <person name="White J."/>
            <person name="Yandava C."/>
            <person name="Burger G."/>
            <person name="Gray M.W."/>
            <person name="Holland P.W.H."/>
            <person name="King N."/>
            <person name="Lang F.B.F."/>
            <person name="Roger A.J."/>
            <person name="Ruiz-Trillo I."/>
            <person name="Lander E."/>
            <person name="Nusbaum C."/>
        </authorList>
    </citation>
    <scope>NUCLEOTIDE SEQUENCE [LARGE SCALE GENOMIC DNA]</scope>
    <source>
        <strain evidence="1 2">DAOM BR117</strain>
    </source>
</reference>
<sequence length="63" mass="7058">MDQQAGPCRGTYGPFHFFDDVDQHAGRGGESRSSCRWSMMMMIEVNVEMPMVDDDEGRGADGR</sequence>
<evidence type="ECO:0000313" key="1">
    <source>
        <dbReference type="EMBL" id="KND02436.1"/>
    </source>
</evidence>
<evidence type="ECO:0000313" key="2">
    <source>
        <dbReference type="Proteomes" id="UP000053201"/>
    </source>
</evidence>
<proteinExistence type="predicted"/>
<dbReference type="InParanoid" id="A0A0L0HLX4"/>
<dbReference type="GeneID" id="27692192"/>
<dbReference type="RefSeq" id="XP_016610475.1">
    <property type="nucleotide sequence ID" value="XM_016757221.1"/>
</dbReference>
<name>A0A0L0HLX4_SPIPD</name>